<accession>A0AA48KDJ4</accession>
<evidence type="ECO:0000256" key="1">
    <source>
        <dbReference type="ARBA" id="ARBA00004141"/>
    </source>
</evidence>
<feature type="transmembrane region" description="Helical" evidence="10">
    <location>
        <begin position="235"/>
        <end position="253"/>
    </location>
</feature>
<reference evidence="12" key="1">
    <citation type="journal article" date="2023" name="Int. J. Syst. Evol. Microbiol.">
        <title>Mesoterricola silvestris gen. nov., sp. nov., Mesoterricola sediminis sp. nov., Geothrix oryzae sp. nov., Geothrix edaphica sp. nov., Geothrix rubra sp. nov., and Geothrix limicola sp. nov., six novel members of Acidobacteriota isolated from soils.</title>
        <authorList>
            <person name="Itoh H."/>
            <person name="Sugisawa Y."/>
            <person name="Mise K."/>
            <person name="Xu Z."/>
            <person name="Kuniyasu M."/>
            <person name="Ushijima N."/>
            <person name="Kawano K."/>
            <person name="Kobayashi E."/>
            <person name="Shiratori Y."/>
            <person name="Masuda Y."/>
            <person name="Senoo K."/>
        </authorList>
    </citation>
    <scope>NUCLEOTIDE SEQUENCE</scope>
    <source>
        <strain evidence="12">W786</strain>
    </source>
</reference>
<keyword evidence="6" id="KW-0915">Sodium</keyword>
<feature type="transmembrane region" description="Helical" evidence="10">
    <location>
        <begin position="385"/>
        <end position="405"/>
    </location>
</feature>
<evidence type="ECO:0000256" key="3">
    <source>
        <dbReference type="ARBA" id="ARBA00022449"/>
    </source>
</evidence>
<gene>
    <name evidence="12" type="ORF">METESE_33370</name>
</gene>
<dbReference type="InterPro" id="IPR038770">
    <property type="entry name" value="Na+/solute_symporter_sf"/>
</dbReference>
<evidence type="ECO:0000256" key="10">
    <source>
        <dbReference type="SAM" id="Phobius"/>
    </source>
</evidence>
<keyword evidence="5 10" id="KW-1133">Transmembrane helix</keyword>
<dbReference type="AlphaFoldDB" id="A0AA48KDJ4"/>
<evidence type="ECO:0000256" key="7">
    <source>
        <dbReference type="ARBA" id="ARBA00023065"/>
    </source>
</evidence>
<evidence type="ECO:0000256" key="2">
    <source>
        <dbReference type="ARBA" id="ARBA00022448"/>
    </source>
</evidence>
<evidence type="ECO:0000256" key="5">
    <source>
        <dbReference type="ARBA" id="ARBA00022989"/>
    </source>
</evidence>
<dbReference type="PANTHER" id="PTHR43562:SF3">
    <property type="entry name" value="SODIUM ION_PROTON EXCHANGER (EUROFUNG)"/>
    <property type="match status" value="1"/>
</dbReference>
<dbReference type="Pfam" id="PF00999">
    <property type="entry name" value="Na_H_Exchanger"/>
    <property type="match status" value="1"/>
</dbReference>
<feature type="domain" description="Cation/H+ exchanger transmembrane" evidence="11">
    <location>
        <begin position="31"/>
        <end position="408"/>
    </location>
</feature>
<evidence type="ECO:0000256" key="6">
    <source>
        <dbReference type="ARBA" id="ARBA00023053"/>
    </source>
</evidence>
<comment type="subcellular location">
    <subcellularLocation>
        <location evidence="1">Membrane</location>
        <topology evidence="1">Multi-pass membrane protein</topology>
    </subcellularLocation>
</comment>
<name>A0AA48KDJ4_9BACT</name>
<feature type="transmembrane region" description="Helical" evidence="10">
    <location>
        <begin position="63"/>
        <end position="83"/>
    </location>
</feature>
<feature type="transmembrane region" description="Helical" evidence="10">
    <location>
        <begin position="103"/>
        <end position="123"/>
    </location>
</feature>
<dbReference type="Gene3D" id="1.20.1530.20">
    <property type="match status" value="1"/>
</dbReference>
<feature type="transmembrane region" description="Helical" evidence="10">
    <location>
        <begin position="129"/>
        <end position="152"/>
    </location>
</feature>
<feature type="transmembrane region" description="Helical" evidence="10">
    <location>
        <begin position="321"/>
        <end position="339"/>
    </location>
</feature>
<dbReference type="Proteomes" id="UP001228113">
    <property type="component" value="Chromosome"/>
</dbReference>
<keyword evidence="3" id="KW-0050">Antiport</keyword>
<dbReference type="InterPro" id="IPR006153">
    <property type="entry name" value="Cation/H_exchanger_TM"/>
</dbReference>
<evidence type="ECO:0000256" key="8">
    <source>
        <dbReference type="ARBA" id="ARBA00023136"/>
    </source>
</evidence>
<dbReference type="PANTHER" id="PTHR43562">
    <property type="entry name" value="NAPA-TYPE SODIUM/HYDROGEN ANTIPORTER"/>
    <property type="match status" value="1"/>
</dbReference>
<evidence type="ECO:0000256" key="4">
    <source>
        <dbReference type="ARBA" id="ARBA00022692"/>
    </source>
</evidence>
<dbReference type="RefSeq" id="WP_243345788.1">
    <property type="nucleotide sequence ID" value="NZ_AP027081.1"/>
</dbReference>
<proteinExistence type="predicted"/>
<keyword evidence="7" id="KW-0406">Ion transport</keyword>
<dbReference type="EMBL" id="AP027081">
    <property type="protein sequence ID" value="BDU78379.1"/>
    <property type="molecule type" value="Genomic_DNA"/>
</dbReference>
<keyword evidence="4 10" id="KW-0812">Transmembrane</keyword>
<sequence>MPLALLVADPFAGTLALLALVWVAAKVGGDLAVRARVPAVAGELAAGLALAALARYLPGFPDIGGSGAADVLANLGVIVLMFAVGLESSVPQMLKVGLASTRVALLGVGLPMAAGLAGAWLLLPAGTPFGVDLFIGACLCATSIGISAQVLREQGAADSAEGRVIVGAAVIDDVLGLLVLVGVSGLVTAQAAGGPMPWGTLGRTLALALAFLLVALTAGRWATPRVWALAGRLRSSQLLLPLALAFAFLLAWLGNLAGLAPIVGAYAAGLILEPAHVEALETREAHSLEHLLHPLVSVLSPVFFVVMGARVDVAALLDPSTLGLAAALALLGVLGKLLAGFGGGRGLRWRVLGWGMVPRGEVGLIFVAVGAQIQVNGAPLLSPGLQAGVIGALLLTTLAGPLGLARALRREAA</sequence>
<dbReference type="GO" id="GO:0015297">
    <property type="term" value="F:antiporter activity"/>
    <property type="evidence" value="ECO:0007669"/>
    <property type="project" value="UniProtKB-KW"/>
</dbReference>
<evidence type="ECO:0000259" key="11">
    <source>
        <dbReference type="Pfam" id="PF00999"/>
    </source>
</evidence>
<dbReference type="KEGG" id="msea:METESE_33370"/>
<dbReference type="GO" id="GO:1902600">
    <property type="term" value="P:proton transmembrane transport"/>
    <property type="evidence" value="ECO:0007669"/>
    <property type="project" value="InterPro"/>
</dbReference>
<keyword evidence="13" id="KW-1185">Reference proteome</keyword>
<feature type="transmembrane region" description="Helical" evidence="10">
    <location>
        <begin position="6"/>
        <end position="25"/>
    </location>
</feature>
<evidence type="ECO:0000313" key="13">
    <source>
        <dbReference type="Proteomes" id="UP001228113"/>
    </source>
</evidence>
<evidence type="ECO:0000313" key="12">
    <source>
        <dbReference type="EMBL" id="BDU78379.1"/>
    </source>
</evidence>
<keyword evidence="9" id="KW-0739">Sodium transport</keyword>
<feature type="transmembrane region" description="Helical" evidence="10">
    <location>
        <begin position="351"/>
        <end position="373"/>
    </location>
</feature>
<dbReference type="GO" id="GO:0016020">
    <property type="term" value="C:membrane"/>
    <property type="evidence" value="ECO:0007669"/>
    <property type="project" value="UniProtKB-SubCell"/>
</dbReference>
<keyword evidence="2" id="KW-0813">Transport</keyword>
<keyword evidence="8 10" id="KW-0472">Membrane</keyword>
<feature type="transmembrane region" description="Helical" evidence="10">
    <location>
        <begin position="164"/>
        <end position="192"/>
    </location>
</feature>
<feature type="transmembrane region" description="Helical" evidence="10">
    <location>
        <begin position="37"/>
        <end position="57"/>
    </location>
</feature>
<feature type="transmembrane region" description="Helical" evidence="10">
    <location>
        <begin position="204"/>
        <end position="223"/>
    </location>
</feature>
<evidence type="ECO:0000256" key="9">
    <source>
        <dbReference type="ARBA" id="ARBA00023201"/>
    </source>
</evidence>
<dbReference type="GO" id="GO:0006814">
    <property type="term" value="P:sodium ion transport"/>
    <property type="evidence" value="ECO:0007669"/>
    <property type="project" value="UniProtKB-KW"/>
</dbReference>
<organism evidence="12 13">
    <name type="scientific">Mesoterricola sediminis</name>
    <dbReference type="NCBI Taxonomy" id="2927980"/>
    <lineage>
        <taxon>Bacteria</taxon>
        <taxon>Pseudomonadati</taxon>
        <taxon>Acidobacteriota</taxon>
        <taxon>Holophagae</taxon>
        <taxon>Holophagales</taxon>
        <taxon>Holophagaceae</taxon>
        <taxon>Mesoterricola</taxon>
    </lineage>
</organism>
<protein>
    <recommendedName>
        <fullName evidence="11">Cation/H+ exchanger transmembrane domain-containing protein</fullName>
    </recommendedName>
</protein>